<reference evidence="1" key="1">
    <citation type="submission" date="2021-10" db="EMBL/GenBank/DDBJ databases">
        <authorList>
            <person name="Piombo E."/>
        </authorList>
    </citation>
    <scope>NUCLEOTIDE SEQUENCE</scope>
</reference>
<evidence type="ECO:0000313" key="2">
    <source>
        <dbReference type="Proteomes" id="UP000775872"/>
    </source>
</evidence>
<evidence type="ECO:0000313" key="1">
    <source>
        <dbReference type="EMBL" id="CAH0051266.1"/>
    </source>
</evidence>
<dbReference type="Proteomes" id="UP000775872">
    <property type="component" value="Unassembled WGS sequence"/>
</dbReference>
<name>A0A9N9Z956_9HYPO</name>
<proteinExistence type="predicted"/>
<dbReference type="OrthoDB" id="5086500at2759"/>
<comment type="caution">
    <text evidence="1">The sequence shown here is derived from an EMBL/GenBank/DDBJ whole genome shotgun (WGS) entry which is preliminary data.</text>
</comment>
<dbReference type="EMBL" id="CABFOC020000040">
    <property type="protein sequence ID" value="CAH0051266.1"/>
    <property type="molecule type" value="Genomic_DNA"/>
</dbReference>
<gene>
    <name evidence="1" type="ORF">CSOL1703_00014587</name>
</gene>
<organism evidence="1 2">
    <name type="scientific">Clonostachys solani</name>
    <dbReference type="NCBI Taxonomy" id="160281"/>
    <lineage>
        <taxon>Eukaryota</taxon>
        <taxon>Fungi</taxon>
        <taxon>Dikarya</taxon>
        <taxon>Ascomycota</taxon>
        <taxon>Pezizomycotina</taxon>
        <taxon>Sordariomycetes</taxon>
        <taxon>Hypocreomycetidae</taxon>
        <taxon>Hypocreales</taxon>
        <taxon>Bionectriaceae</taxon>
        <taxon>Clonostachys</taxon>
    </lineage>
</organism>
<protein>
    <submittedName>
        <fullName evidence="1">Uncharacterized protein</fullName>
    </submittedName>
</protein>
<accession>A0A9N9Z956</accession>
<keyword evidence="2" id="KW-1185">Reference proteome</keyword>
<dbReference type="AlphaFoldDB" id="A0A9N9Z956"/>
<sequence length="104" mass="12229">MLNDVIDQGQALDLQPKDEIAVMAGRALEMYENSKYEEALAKMDELVKISQRDFGGDDEMTLEMKNNRSVILGEMKKEESEWKRFLFGLREMNPIQTWWEMNVH</sequence>